<dbReference type="Proteomes" id="UP000229976">
    <property type="component" value="Unassembled WGS sequence"/>
</dbReference>
<organism evidence="2 3">
    <name type="scientific">Candidatus Nealsonbacteria bacterium CG23_combo_of_CG06-09_8_20_14_all_39_17</name>
    <dbReference type="NCBI Taxonomy" id="1974722"/>
    <lineage>
        <taxon>Bacteria</taxon>
        <taxon>Candidatus Nealsoniibacteriota</taxon>
    </lineage>
</organism>
<sequence>MEKEKGSAIYFTFIVLSIMLATALGISVLLIGQIKLMTGIENSVVAFYAADSGIENILYQKKIEAGISNCSGEIPPSYCSIDLNNGASAQATFTPSGANCLYSDGCIKSVGSYSTGSGNDAQRT</sequence>
<reference evidence="2 3" key="1">
    <citation type="submission" date="2017-09" db="EMBL/GenBank/DDBJ databases">
        <title>Depth-based differentiation of microbial function through sediment-hosted aquifers and enrichment of novel symbionts in the deep terrestrial subsurface.</title>
        <authorList>
            <person name="Probst A.J."/>
            <person name="Ladd B."/>
            <person name="Jarett J.K."/>
            <person name="Geller-Mcgrath D.E."/>
            <person name="Sieber C.M."/>
            <person name="Emerson J.B."/>
            <person name="Anantharaman K."/>
            <person name="Thomas B.C."/>
            <person name="Malmstrom R."/>
            <person name="Stieglmeier M."/>
            <person name="Klingl A."/>
            <person name="Woyke T."/>
            <person name="Ryan C.M."/>
            <person name="Banfield J.F."/>
        </authorList>
    </citation>
    <scope>NUCLEOTIDE SEQUENCE [LARGE SCALE GENOMIC DNA]</scope>
    <source>
        <strain evidence="2">CG23_combo_of_CG06-09_8_20_14_all_39_17</strain>
    </source>
</reference>
<keyword evidence="1" id="KW-1133">Transmembrane helix</keyword>
<accession>A0A2G9YTS3</accession>
<gene>
    <name evidence="2" type="ORF">COX37_03025</name>
</gene>
<dbReference type="AlphaFoldDB" id="A0A2G9YTS3"/>
<evidence type="ECO:0008006" key="4">
    <source>
        <dbReference type="Google" id="ProtNLM"/>
    </source>
</evidence>
<comment type="caution">
    <text evidence="2">The sequence shown here is derived from an EMBL/GenBank/DDBJ whole genome shotgun (WGS) entry which is preliminary data.</text>
</comment>
<keyword evidence="1" id="KW-0812">Transmembrane</keyword>
<evidence type="ECO:0000313" key="3">
    <source>
        <dbReference type="Proteomes" id="UP000229976"/>
    </source>
</evidence>
<evidence type="ECO:0000313" key="2">
    <source>
        <dbReference type="EMBL" id="PIP22636.1"/>
    </source>
</evidence>
<proteinExistence type="predicted"/>
<name>A0A2G9YTS3_9BACT</name>
<protein>
    <recommendedName>
        <fullName evidence="4">Type 4 fimbrial biogenesis protein PilX N-terminal domain-containing protein</fullName>
    </recommendedName>
</protein>
<keyword evidence="1" id="KW-0472">Membrane</keyword>
<feature type="non-terminal residue" evidence="2">
    <location>
        <position position="124"/>
    </location>
</feature>
<feature type="transmembrane region" description="Helical" evidence="1">
    <location>
        <begin position="6"/>
        <end position="31"/>
    </location>
</feature>
<dbReference type="EMBL" id="PCRO01000036">
    <property type="protein sequence ID" value="PIP22636.1"/>
    <property type="molecule type" value="Genomic_DNA"/>
</dbReference>
<evidence type="ECO:0000256" key="1">
    <source>
        <dbReference type="SAM" id="Phobius"/>
    </source>
</evidence>